<dbReference type="AlphaFoldDB" id="M7T6J8"/>
<dbReference type="Proteomes" id="UP000012174">
    <property type="component" value="Unassembled WGS sequence"/>
</dbReference>
<dbReference type="eggNOG" id="KOG0538">
    <property type="taxonomic scope" value="Eukaryota"/>
</dbReference>
<comment type="cofactor">
    <cofactor evidence="1">
        <name>FMN</name>
        <dbReference type="ChEBI" id="CHEBI:58210"/>
    </cofactor>
</comment>
<dbReference type="OrthoDB" id="1925334at2759"/>
<dbReference type="EMBL" id="KB705480">
    <property type="protein sequence ID" value="EMR72252.1"/>
    <property type="molecule type" value="Genomic_DNA"/>
</dbReference>
<keyword evidence="2" id="KW-0560">Oxidoreductase</keyword>
<protein>
    <submittedName>
        <fullName evidence="4">Putative fmn-dependent dehydrogenase family protein</fullName>
    </submittedName>
</protein>
<dbReference type="Pfam" id="PF01070">
    <property type="entry name" value="FMN_dh"/>
    <property type="match status" value="1"/>
</dbReference>
<dbReference type="Gene3D" id="3.20.20.70">
    <property type="entry name" value="Aldolase class I"/>
    <property type="match status" value="1"/>
</dbReference>
<evidence type="ECO:0000259" key="3">
    <source>
        <dbReference type="PROSITE" id="PS51349"/>
    </source>
</evidence>
<name>M7T6J8_EUTLA</name>
<evidence type="ECO:0000256" key="2">
    <source>
        <dbReference type="ARBA" id="ARBA00023002"/>
    </source>
</evidence>
<reference evidence="5" key="1">
    <citation type="journal article" date="2013" name="Genome Announc.">
        <title>Draft genome sequence of the grapevine dieback fungus Eutypa lata UCR-EL1.</title>
        <authorList>
            <person name="Blanco-Ulate B."/>
            <person name="Rolshausen P.E."/>
            <person name="Cantu D."/>
        </authorList>
    </citation>
    <scope>NUCLEOTIDE SEQUENCE [LARGE SCALE GENOMIC DNA]</scope>
    <source>
        <strain evidence="5">UCR-EL1</strain>
    </source>
</reference>
<dbReference type="HOGENOM" id="CLU_1959576_0_0_1"/>
<dbReference type="InterPro" id="IPR037396">
    <property type="entry name" value="FMN_HAD"/>
</dbReference>
<dbReference type="PANTHER" id="PTHR10578:SF149">
    <property type="entry name" value="2-HYDROXYACID OXIDASE 2"/>
    <property type="match status" value="1"/>
</dbReference>
<feature type="domain" description="FMN hydroxy acid dehydrogenase" evidence="3">
    <location>
        <begin position="1"/>
        <end position="128"/>
    </location>
</feature>
<dbReference type="PROSITE" id="PS51349">
    <property type="entry name" value="FMN_HYDROXY_ACID_DH_2"/>
    <property type="match status" value="1"/>
</dbReference>
<organism evidence="4 5">
    <name type="scientific">Eutypa lata (strain UCR-EL1)</name>
    <name type="common">Grapevine dieback disease fungus</name>
    <name type="synonym">Eutypa armeniacae</name>
    <dbReference type="NCBI Taxonomy" id="1287681"/>
    <lineage>
        <taxon>Eukaryota</taxon>
        <taxon>Fungi</taxon>
        <taxon>Dikarya</taxon>
        <taxon>Ascomycota</taxon>
        <taxon>Pezizomycotina</taxon>
        <taxon>Sordariomycetes</taxon>
        <taxon>Xylariomycetidae</taxon>
        <taxon>Xylariales</taxon>
        <taxon>Diatrypaceae</taxon>
        <taxon>Eutypa</taxon>
    </lineage>
</organism>
<sequence length="128" mass="13818">MHRLAHPDGEEGTSRAAAKAGICMGLSAYSTASMEDVIAQGQGNPYAFQMSMYLNHDTMENMVRRAEAAGYKAIIVTVDAPILGRRLNELRNAFEPPEGTRFPNLSSDDSFSFVNAAEEGMINGSTCP</sequence>
<gene>
    <name evidence="4" type="ORF">UCREL1_680</name>
</gene>
<dbReference type="PANTHER" id="PTHR10578">
    <property type="entry name" value="S -2-HYDROXY-ACID OXIDASE-RELATED"/>
    <property type="match status" value="1"/>
</dbReference>
<evidence type="ECO:0000313" key="5">
    <source>
        <dbReference type="Proteomes" id="UP000012174"/>
    </source>
</evidence>
<evidence type="ECO:0000313" key="4">
    <source>
        <dbReference type="EMBL" id="EMR72252.1"/>
    </source>
</evidence>
<dbReference type="KEGG" id="ela:UCREL1_680"/>
<proteinExistence type="predicted"/>
<evidence type="ECO:0000256" key="1">
    <source>
        <dbReference type="ARBA" id="ARBA00001917"/>
    </source>
</evidence>
<dbReference type="InterPro" id="IPR000262">
    <property type="entry name" value="FMN-dep_DH"/>
</dbReference>
<dbReference type="GO" id="GO:0016491">
    <property type="term" value="F:oxidoreductase activity"/>
    <property type="evidence" value="ECO:0007669"/>
    <property type="project" value="UniProtKB-KW"/>
</dbReference>
<accession>M7T6J8</accession>
<dbReference type="InterPro" id="IPR013785">
    <property type="entry name" value="Aldolase_TIM"/>
</dbReference>
<dbReference type="SUPFAM" id="SSF51395">
    <property type="entry name" value="FMN-linked oxidoreductases"/>
    <property type="match status" value="1"/>
</dbReference>
<dbReference type="STRING" id="1287681.M7T6J8"/>
<keyword evidence="5" id="KW-1185">Reference proteome</keyword>